<dbReference type="OrthoDB" id="590431at2759"/>
<dbReference type="Proteomes" id="UP000604825">
    <property type="component" value="Unassembled WGS sequence"/>
</dbReference>
<evidence type="ECO:0000313" key="4">
    <source>
        <dbReference type="EMBL" id="CAD6342518.1"/>
    </source>
</evidence>
<dbReference type="AlphaFoldDB" id="A0A811SNW1"/>
<comment type="caution">
    <text evidence="4">The sequence shown here is derived from an EMBL/GenBank/DDBJ whole genome shotgun (WGS) entry which is preliminary data.</text>
</comment>
<keyword evidence="5" id="KW-1185">Reference proteome</keyword>
<keyword evidence="3" id="KW-0472">Membrane</keyword>
<dbReference type="PANTHER" id="PTHR23500:SF437">
    <property type="entry name" value="OS02G0574500 PROTEIN"/>
    <property type="match status" value="1"/>
</dbReference>
<comment type="similarity">
    <text evidence="1">Belongs to the major facilitator superfamily. Sugar transporter (TC 2.A.1.1) family.</text>
</comment>
<dbReference type="EMBL" id="CAJGYO010000528">
    <property type="protein sequence ID" value="CAD6342518.1"/>
    <property type="molecule type" value="Genomic_DNA"/>
</dbReference>
<dbReference type="GO" id="GO:0015144">
    <property type="term" value="F:carbohydrate transmembrane transporter activity"/>
    <property type="evidence" value="ECO:0007669"/>
    <property type="project" value="InterPro"/>
</dbReference>
<sequence length="365" mass="40964">MSSGVLKMQSSVMAFFPSVATAKLELNSLYRKYVDMFGVSLNNSTVGCHLTRKMVHLPVLLIDRTFFSTGTAIQSIAVSYGALIRRWLLNRTSVVQHTLISRAMNSLSWCGSLPFFVSIGVLMTKLCGCTMIPKHFSGRTLILGHSANLRGESVLVMDNNEFGNEAQLQQAEWIRSGHDTSAIWRIMARNEQYLACMIVLAALQLFLRLTRVNVTILFLPMLSRAISSRSSPAVIGRAGFGELLRSSWICTFSETVWPGGDVRHQCHRDGNLPGRNSVYPRSSDRSWWWNSHAMFALTCVVSCGLSWSWGSFFWTFPGRKVHSAGQVLAMALNLGVCFAQMQYFLLMLCRLKNATLAYYALWIWS</sequence>
<dbReference type="PANTHER" id="PTHR23500">
    <property type="entry name" value="SOLUTE CARRIER FAMILY 2, FACILITATED GLUCOSE TRANSPORTER"/>
    <property type="match status" value="1"/>
</dbReference>
<keyword evidence="3" id="KW-0812">Transmembrane</keyword>
<dbReference type="InterPro" id="IPR045262">
    <property type="entry name" value="STP/PLT_plant"/>
</dbReference>
<feature type="transmembrane region" description="Helical" evidence="3">
    <location>
        <begin position="327"/>
        <end position="346"/>
    </location>
</feature>
<reference evidence="4" key="1">
    <citation type="submission" date="2020-10" db="EMBL/GenBank/DDBJ databases">
        <authorList>
            <person name="Han B."/>
            <person name="Lu T."/>
            <person name="Zhao Q."/>
            <person name="Huang X."/>
            <person name="Zhao Y."/>
        </authorList>
    </citation>
    <scope>NUCLEOTIDE SEQUENCE</scope>
</reference>
<keyword evidence="3" id="KW-1133">Transmembrane helix</keyword>
<protein>
    <submittedName>
        <fullName evidence="4">Uncharacterized protein</fullName>
    </submittedName>
</protein>
<keyword evidence="2" id="KW-0813">Transport</keyword>
<evidence type="ECO:0000313" key="5">
    <source>
        <dbReference type="Proteomes" id="UP000604825"/>
    </source>
</evidence>
<evidence type="ECO:0000256" key="1">
    <source>
        <dbReference type="ARBA" id="ARBA00010992"/>
    </source>
</evidence>
<accession>A0A811SNW1</accession>
<evidence type="ECO:0000256" key="2">
    <source>
        <dbReference type="ARBA" id="ARBA00022448"/>
    </source>
</evidence>
<feature type="transmembrane region" description="Helical" evidence="3">
    <location>
        <begin position="293"/>
        <end position="315"/>
    </location>
</feature>
<name>A0A811SNW1_9POAL</name>
<evidence type="ECO:0000256" key="3">
    <source>
        <dbReference type="SAM" id="Phobius"/>
    </source>
</evidence>
<proteinExistence type="inferred from homology"/>
<organism evidence="4 5">
    <name type="scientific">Miscanthus lutarioriparius</name>
    <dbReference type="NCBI Taxonomy" id="422564"/>
    <lineage>
        <taxon>Eukaryota</taxon>
        <taxon>Viridiplantae</taxon>
        <taxon>Streptophyta</taxon>
        <taxon>Embryophyta</taxon>
        <taxon>Tracheophyta</taxon>
        <taxon>Spermatophyta</taxon>
        <taxon>Magnoliopsida</taxon>
        <taxon>Liliopsida</taxon>
        <taxon>Poales</taxon>
        <taxon>Poaceae</taxon>
        <taxon>PACMAD clade</taxon>
        <taxon>Panicoideae</taxon>
        <taxon>Andropogonodae</taxon>
        <taxon>Andropogoneae</taxon>
        <taxon>Saccharinae</taxon>
        <taxon>Miscanthus</taxon>
    </lineage>
</organism>
<gene>
    <name evidence="4" type="ORF">NCGR_LOCUS66616</name>
</gene>